<dbReference type="AlphaFoldDB" id="A0A645ASL2"/>
<protein>
    <submittedName>
        <fullName evidence="2">Uncharacterized protein</fullName>
    </submittedName>
</protein>
<accession>A0A645ASL2</accession>
<organism evidence="2">
    <name type="scientific">bioreactor metagenome</name>
    <dbReference type="NCBI Taxonomy" id="1076179"/>
    <lineage>
        <taxon>unclassified sequences</taxon>
        <taxon>metagenomes</taxon>
        <taxon>ecological metagenomes</taxon>
    </lineage>
</organism>
<reference evidence="2" key="1">
    <citation type="submission" date="2019-08" db="EMBL/GenBank/DDBJ databases">
        <authorList>
            <person name="Kucharzyk K."/>
            <person name="Murdoch R.W."/>
            <person name="Higgins S."/>
            <person name="Loffler F."/>
        </authorList>
    </citation>
    <scope>NUCLEOTIDE SEQUENCE</scope>
</reference>
<keyword evidence="1" id="KW-1133">Transmembrane helix</keyword>
<evidence type="ECO:0000313" key="2">
    <source>
        <dbReference type="EMBL" id="MPM56265.1"/>
    </source>
</evidence>
<sequence>MIEFIIIILILLIIFNVVYYIPNKLKAQEEKNVLYLKELYIRLNRLEKKIDEIKDFKENY</sequence>
<keyword evidence="1" id="KW-0472">Membrane</keyword>
<evidence type="ECO:0000256" key="1">
    <source>
        <dbReference type="SAM" id="Phobius"/>
    </source>
</evidence>
<proteinExistence type="predicted"/>
<keyword evidence="1" id="KW-0812">Transmembrane</keyword>
<name>A0A645ASL2_9ZZZZ</name>
<dbReference type="EMBL" id="VSSQ01015667">
    <property type="protein sequence ID" value="MPM56265.1"/>
    <property type="molecule type" value="Genomic_DNA"/>
</dbReference>
<feature type="transmembrane region" description="Helical" evidence="1">
    <location>
        <begin position="6"/>
        <end position="22"/>
    </location>
</feature>
<gene>
    <name evidence="2" type="ORF">SDC9_103067</name>
</gene>
<comment type="caution">
    <text evidence="2">The sequence shown here is derived from an EMBL/GenBank/DDBJ whole genome shotgun (WGS) entry which is preliminary data.</text>
</comment>